<proteinExistence type="predicted"/>
<name>A0A0K2GJV4_NITMO</name>
<dbReference type="EMBL" id="CP011801">
    <property type="protein sequence ID" value="ALA61221.1"/>
    <property type="molecule type" value="Genomic_DNA"/>
</dbReference>
<reference evidence="1 2" key="1">
    <citation type="journal article" date="2015" name="Proc. Natl. Acad. Sci. U.S.A.">
        <title>Expanded metabolic versatility of ubiquitous nitrite-oxidizing bacteria from the genus Nitrospira.</title>
        <authorList>
            <person name="Koch H."/>
            <person name="Lucker S."/>
            <person name="Albertsen M."/>
            <person name="Kitzinger K."/>
            <person name="Herbold C."/>
            <person name="Spieck E."/>
            <person name="Nielsen P.H."/>
            <person name="Wagner M."/>
            <person name="Daims H."/>
        </authorList>
    </citation>
    <scope>NUCLEOTIDE SEQUENCE [LARGE SCALE GENOMIC DNA]</scope>
    <source>
        <strain evidence="1 2">NSP M-1</strain>
    </source>
</reference>
<organism evidence="1 2">
    <name type="scientific">Nitrospira moscoviensis</name>
    <dbReference type="NCBI Taxonomy" id="42253"/>
    <lineage>
        <taxon>Bacteria</taxon>
        <taxon>Pseudomonadati</taxon>
        <taxon>Nitrospirota</taxon>
        <taxon>Nitrospiria</taxon>
        <taxon>Nitrospirales</taxon>
        <taxon>Nitrospiraceae</taxon>
        <taxon>Nitrospira</taxon>
    </lineage>
</organism>
<dbReference type="KEGG" id="nmv:NITMOv2_4853"/>
<dbReference type="Proteomes" id="UP000069205">
    <property type="component" value="Chromosome"/>
</dbReference>
<dbReference type="STRING" id="42253.NITMOv2_4853"/>
<protein>
    <submittedName>
        <fullName evidence="1">Uncharacterized protein</fullName>
    </submittedName>
</protein>
<gene>
    <name evidence="1" type="ORF">NITMOv2_4853</name>
</gene>
<sequence>MESRNKKASRLSPAREAGWLVLRPAPLETGHPTAASYHVRQIRPPRRNQAEGAAPDTYQVSVLTKSSQTVVR</sequence>
<evidence type="ECO:0000313" key="1">
    <source>
        <dbReference type="EMBL" id="ALA61221.1"/>
    </source>
</evidence>
<evidence type="ECO:0000313" key="2">
    <source>
        <dbReference type="Proteomes" id="UP000069205"/>
    </source>
</evidence>
<keyword evidence="2" id="KW-1185">Reference proteome</keyword>
<accession>A0A0K2GJV4</accession>
<dbReference type="AlphaFoldDB" id="A0A0K2GJV4"/>